<evidence type="ECO:0000313" key="1">
    <source>
        <dbReference type="EMBL" id="MDR7360003.1"/>
    </source>
</evidence>
<sequence>MKARDFLLTQDLDPLRAVPALDEFRIYQVSVGELQARTLLQFPEVGQESGIFPVDRAAGRKPIATAGDITW</sequence>
<protein>
    <submittedName>
        <fullName evidence="1">Uncharacterized protein</fullName>
    </submittedName>
</protein>
<keyword evidence="2" id="KW-1185">Reference proteome</keyword>
<comment type="caution">
    <text evidence="1">The sequence shown here is derived from an EMBL/GenBank/DDBJ whole genome shotgun (WGS) entry which is preliminary data.</text>
</comment>
<accession>A0ABU2BMZ3</accession>
<proteinExistence type="predicted"/>
<dbReference type="EMBL" id="JAVDYI010000001">
    <property type="protein sequence ID" value="MDR7360003.1"/>
    <property type="molecule type" value="Genomic_DNA"/>
</dbReference>
<gene>
    <name evidence="1" type="ORF">J2S64_003694</name>
</gene>
<reference evidence="1 2" key="1">
    <citation type="submission" date="2023-07" db="EMBL/GenBank/DDBJ databases">
        <title>Sequencing the genomes of 1000 actinobacteria strains.</title>
        <authorList>
            <person name="Klenk H.-P."/>
        </authorList>
    </citation>
    <scope>NUCLEOTIDE SEQUENCE [LARGE SCALE GENOMIC DNA]</scope>
    <source>
        <strain evidence="1 2">DSM 20167</strain>
    </source>
</reference>
<evidence type="ECO:0000313" key="2">
    <source>
        <dbReference type="Proteomes" id="UP001183817"/>
    </source>
</evidence>
<name>A0ABU2BMZ3_9MICC</name>
<organism evidence="1 2">
    <name type="scientific">Paeniglutamicibacter sulfureus</name>
    <dbReference type="NCBI Taxonomy" id="43666"/>
    <lineage>
        <taxon>Bacteria</taxon>
        <taxon>Bacillati</taxon>
        <taxon>Actinomycetota</taxon>
        <taxon>Actinomycetes</taxon>
        <taxon>Micrococcales</taxon>
        <taxon>Micrococcaceae</taxon>
        <taxon>Paeniglutamicibacter</taxon>
    </lineage>
</organism>
<dbReference type="RefSeq" id="WP_310292675.1">
    <property type="nucleotide sequence ID" value="NZ_BAAAWO010000001.1"/>
</dbReference>
<dbReference type="Proteomes" id="UP001183817">
    <property type="component" value="Unassembled WGS sequence"/>
</dbReference>